<sequence length="222" mass="24347">MFTGIIEHMGRVGELKFDDISESGGNGCSLTIVDSAPILGDAHLGDSISINGMILEQLFIDFYIGTCLTITEFDQSTFKLGLSPETLRRTNLGDLTLGSLVNLERAMASQGRFGGHFVQGHVDTTAKIVSMEPDDNSLVITLCPDDRSVMKYIVEKGYVCVDGTSLTVTSVTDSEFSIMIIAYTQAKIALPIKKRDDRVNIEVDIMGKYIEKQLVWSKKLVP</sequence>
<dbReference type="AlphaFoldDB" id="A0A1U7LUZ4"/>
<evidence type="ECO:0000313" key="11">
    <source>
        <dbReference type="Proteomes" id="UP000186594"/>
    </source>
</evidence>
<dbReference type="OMA" id="IGGHAMS"/>
<comment type="function">
    <text evidence="1">Catalyzes the dismutation of two molecules of 6,7-dimethyl-8-ribityllumazine, resulting in the formation of riboflavin and 5-amino-6-(D-ribitylamino)uracil.</text>
</comment>
<reference evidence="10 11" key="1">
    <citation type="submission" date="2016-04" db="EMBL/GenBank/DDBJ databases">
        <title>Evolutionary innovation and constraint leading to complex multicellularity in the Ascomycota.</title>
        <authorList>
            <person name="Cisse O."/>
            <person name="Nguyen A."/>
            <person name="Hewitt D.A."/>
            <person name="Jedd G."/>
            <person name="Stajich J.E."/>
        </authorList>
    </citation>
    <scope>NUCLEOTIDE SEQUENCE [LARGE SCALE GENOMIC DNA]</scope>
    <source>
        <strain evidence="10 11">DAH-3</strain>
    </source>
</reference>
<name>A0A1U7LUZ4_NEOID</name>
<dbReference type="OrthoDB" id="10258924at2759"/>
<evidence type="ECO:0000256" key="3">
    <source>
        <dbReference type="ARBA" id="ARBA00012827"/>
    </source>
</evidence>
<dbReference type="NCBIfam" id="NF006767">
    <property type="entry name" value="PRK09289.1"/>
    <property type="match status" value="1"/>
</dbReference>
<dbReference type="PROSITE" id="PS51177">
    <property type="entry name" value="LUMAZINE_BIND"/>
    <property type="match status" value="2"/>
</dbReference>
<dbReference type="SUPFAM" id="SSF63380">
    <property type="entry name" value="Riboflavin synthase domain-like"/>
    <property type="match status" value="2"/>
</dbReference>
<dbReference type="PANTHER" id="PTHR21098">
    <property type="entry name" value="RIBOFLAVIN SYNTHASE ALPHA CHAIN"/>
    <property type="match status" value="1"/>
</dbReference>
<dbReference type="InterPro" id="IPR026017">
    <property type="entry name" value="Lumazine-bd_dom"/>
</dbReference>
<dbReference type="Pfam" id="PF00677">
    <property type="entry name" value="Lum_binding"/>
    <property type="match status" value="2"/>
</dbReference>
<evidence type="ECO:0000256" key="5">
    <source>
        <dbReference type="ARBA" id="ARBA00022619"/>
    </source>
</evidence>
<feature type="repeat" description="Lumazine-binding" evidence="8">
    <location>
        <begin position="1"/>
        <end position="116"/>
    </location>
</feature>
<dbReference type="NCBIfam" id="TIGR00187">
    <property type="entry name" value="ribE"/>
    <property type="match status" value="1"/>
</dbReference>
<keyword evidence="11" id="KW-1185">Reference proteome</keyword>
<accession>A0A1U7LUZ4</accession>
<dbReference type="Gene3D" id="2.40.30.20">
    <property type="match status" value="3"/>
</dbReference>
<keyword evidence="5" id="KW-0686">Riboflavin biosynthesis</keyword>
<keyword evidence="7" id="KW-0677">Repeat</keyword>
<feature type="domain" description="Lumazine-binding" evidence="9">
    <location>
        <begin position="1"/>
        <end position="116"/>
    </location>
</feature>
<dbReference type="EC" id="2.5.1.9" evidence="3"/>
<proteinExistence type="predicted"/>
<organism evidence="10 11">
    <name type="scientific">Neolecta irregularis (strain DAH-3)</name>
    <dbReference type="NCBI Taxonomy" id="1198029"/>
    <lineage>
        <taxon>Eukaryota</taxon>
        <taxon>Fungi</taxon>
        <taxon>Dikarya</taxon>
        <taxon>Ascomycota</taxon>
        <taxon>Taphrinomycotina</taxon>
        <taxon>Neolectales</taxon>
        <taxon>Neolectaceae</taxon>
        <taxon>Neolecta</taxon>
    </lineage>
</organism>
<feature type="repeat" description="Lumazine-binding" evidence="8">
    <location>
        <begin position="117"/>
        <end position="214"/>
    </location>
</feature>
<dbReference type="GO" id="GO:0009231">
    <property type="term" value="P:riboflavin biosynthetic process"/>
    <property type="evidence" value="ECO:0007669"/>
    <property type="project" value="UniProtKB-KW"/>
</dbReference>
<evidence type="ECO:0000256" key="8">
    <source>
        <dbReference type="PROSITE-ProRule" id="PRU00524"/>
    </source>
</evidence>
<evidence type="ECO:0000256" key="4">
    <source>
        <dbReference type="ARBA" id="ARBA00013950"/>
    </source>
</evidence>
<dbReference type="FunFam" id="2.40.30.20:FF:000004">
    <property type="entry name" value="Riboflavin synthase, alpha subunit"/>
    <property type="match status" value="1"/>
</dbReference>
<evidence type="ECO:0000256" key="2">
    <source>
        <dbReference type="ARBA" id="ARBA00004887"/>
    </source>
</evidence>
<comment type="caution">
    <text evidence="10">The sequence shown here is derived from an EMBL/GenBank/DDBJ whole genome shotgun (WGS) entry which is preliminary data.</text>
</comment>
<dbReference type="Proteomes" id="UP000186594">
    <property type="component" value="Unassembled WGS sequence"/>
</dbReference>
<dbReference type="PANTHER" id="PTHR21098:SF0">
    <property type="entry name" value="RIBOFLAVIN SYNTHASE"/>
    <property type="match status" value="1"/>
</dbReference>
<evidence type="ECO:0000259" key="9">
    <source>
        <dbReference type="PROSITE" id="PS51177"/>
    </source>
</evidence>
<feature type="domain" description="Lumazine-binding" evidence="9">
    <location>
        <begin position="117"/>
        <end position="214"/>
    </location>
</feature>
<comment type="pathway">
    <text evidence="2">Cofactor biosynthesis; riboflavin biosynthesis; riboflavin from 2-hydroxy-3-oxobutyl phosphate and 5-amino-6-(D-ribitylamino)uracil: step 2/2.</text>
</comment>
<dbReference type="InterPro" id="IPR017938">
    <property type="entry name" value="Riboflavin_synthase-like_b-brl"/>
</dbReference>
<evidence type="ECO:0000256" key="6">
    <source>
        <dbReference type="ARBA" id="ARBA00022679"/>
    </source>
</evidence>
<gene>
    <name evidence="10" type="ORF">NEOLI_001273</name>
</gene>
<dbReference type="PIRSF" id="PIRSF000498">
    <property type="entry name" value="Riboflavin_syn_A"/>
    <property type="match status" value="1"/>
</dbReference>
<dbReference type="EMBL" id="LXFE01000183">
    <property type="protein sequence ID" value="OLL26438.1"/>
    <property type="molecule type" value="Genomic_DNA"/>
</dbReference>
<dbReference type="InterPro" id="IPR023366">
    <property type="entry name" value="ATP_synth_asu-like_sf"/>
</dbReference>
<evidence type="ECO:0000313" key="10">
    <source>
        <dbReference type="EMBL" id="OLL26438.1"/>
    </source>
</evidence>
<dbReference type="GO" id="GO:0004746">
    <property type="term" value="F:riboflavin synthase activity"/>
    <property type="evidence" value="ECO:0007669"/>
    <property type="project" value="UniProtKB-EC"/>
</dbReference>
<dbReference type="STRING" id="1198029.A0A1U7LUZ4"/>
<dbReference type="InterPro" id="IPR001783">
    <property type="entry name" value="Lumazine-bd"/>
</dbReference>
<evidence type="ECO:0000256" key="7">
    <source>
        <dbReference type="ARBA" id="ARBA00022737"/>
    </source>
</evidence>
<keyword evidence="6" id="KW-0808">Transferase</keyword>
<dbReference type="CDD" id="cd00402">
    <property type="entry name" value="Riboflavin_synthase_like"/>
    <property type="match status" value="1"/>
</dbReference>
<evidence type="ECO:0000256" key="1">
    <source>
        <dbReference type="ARBA" id="ARBA00002803"/>
    </source>
</evidence>
<protein>
    <recommendedName>
        <fullName evidence="4">Riboflavin synthase</fullName>
        <ecNumber evidence="3">2.5.1.9</ecNumber>
    </recommendedName>
</protein>